<dbReference type="InterPro" id="IPR001214">
    <property type="entry name" value="SET_dom"/>
</dbReference>
<evidence type="ECO:0000256" key="1">
    <source>
        <dbReference type="ARBA" id="ARBA00023015"/>
    </source>
</evidence>
<evidence type="ECO:0000256" key="2">
    <source>
        <dbReference type="ARBA" id="ARBA00023125"/>
    </source>
</evidence>
<dbReference type="SMART" id="SM00317">
    <property type="entry name" value="SET"/>
    <property type="match status" value="1"/>
</dbReference>
<dbReference type="Gene3D" id="4.10.240.10">
    <property type="entry name" value="Zn(2)-C6 fungal-type DNA-binding domain"/>
    <property type="match status" value="1"/>
</dbReference>
<protein>
    <recommendedName>
        <fullName evidence="10">SET domain-containing protein</fullName>
    </recommendedName>
</protein>
<dbReference type="SUPFAM" id="SSF82199">
    <property type="entry name" value="SET domain"/>
    <property type="match status" value="1"/>
</dbReference>
<dbReference type="InterPro" id="IPR001138">
    <property type="entry name" value="Zn2Cys6_DnaBD"/>
</dbReference>
<dbReference type="InterPro" id="IPR046341">
    <property type="entry name" value="SET_dom_sf"/>
</dbReference>
<feature type="compositionally biased region" description="Polar residues" evidence="5">
    <location>
        <begin position="197"/>
        <end position="216"/>
    </location>
</feature>
<organism evidence="8 9">
    <name type="scientific">Cladophialophora chaetospira</name>
    <dbReference type="NCBI Taxonomy" id="386627"/>
    <lineage>
        <taxon>Eukaryota</taxon>
        <taxon>Fungi</taxon>
        <taxon>Dikarya</taxon>
        <taxon>Ascomycota</taxon>
        <taxon>Pezizomycotina</taxon>
        <taxon>Eurotiomycetes</taxon>
        <taxon>Chaetothyriomycetidae</taxon>
        <taxon>Chaetothyriales</taxon>
        <taxon>Herpotrichiellaceae</taxon>
        <taxon>Cladophialophora</taxon>
    </lineage>
</organism>
<dbReference type="GO" id="GO:0003682">
    <property type="term" value="F:chromatin binding"/>
    <property type="evidence" value="ECO:0007669"/>
    <property type="project" value="TreeGrafter"/>
</dbReference>
<dbReference type="PROSITE" id="PS50048">
    <property type="entry name" value="ZN2_CY6_FUNGAL_2"/>
    <property type="match status" value="1"/>
</dbReference>
<keyword evidence="9" id="KW-1185">Reference proteome</keyword>
<dbReference type="EMBL" id="JAPDRK010000017">
    <property type="protein sequence ID" value="KAJ9605177.1"/>
    <property type="molecule type" value="Genomic_DNA"/>
</dbReference>
<dbReference type="GO" id="GO:0000981">
    <property type="term" value="F:DNA-binding transcription factor activity, RNA polymerase II-specific"/>
    <property type="evidence" value="ECO:0007669"/>
    <property type="project" value="InterPro"/>
</dbReference>
<feature type="region of interest" description="Disordered" evidence="5">
    <location>
        <begin position="1"/>
        <end position="272"/>
    </location>
</feature>
<evidence type="ECO:0000256" key="3">
    <source>
        <dbReference type="ARBA" id="ARBA00023163"/>
    </source>
</evidence>
<sequence length="1353" mass="148967">MFQRKSYNRDSPSSRSKPSSTPVQQRREPPRQPQAKHTPAHNSSRPSETKVVVLSDSDDDPPPKKAPPPDKKAGTPLVIEIEDDSDDDRSPNQTREKRRLNPFTGLPVTDPSSSTQRVTPSLPLQRRDPKASAQPPRPPVWDPNDADYGPPATFRHGSSTRIVSTRAERPIRVPNTQPPGFWNTKGPQSEGLRAGTSRGQPNSPQLQTSAVSQAERTQARVSRESPLHKAQSGRSLLQKGQPASSVGMIKGPSPLTSSTGSPSTNTTSSFPTAFKHYSSSVRQHDRPPASPKEGFASFTTTVNKPPVAASPSVCNNCALGRFQCDGAKPTCNQCTARGVACAYDAETTPSPRSKLLVRLKVPSSIEIPPLGRSKAMHPGHESTSMSSPQGQLAGHDHTGIDAPNNLPAKKTKIVLRAPHLPASAPNDQVAVTDQNVQNGSIHDQLPEAADTESSISADYQQIDHASLSSDISPHPGRLVEMDSTLETCTNLLEDLRKELHGWQESSTQAELRQATADAKRRPGPKLDQTLSDPFKAVTVDRRATGGSQQERPKNKKLFTIRAVPTSFPTGAGMLPKYQAIGRVSSSVLAPNYKTAKYWAYSAEDEDDPDSTRKYKDFENHYNIDFAGLIAQRQCQELVWLWKPWVEEAFSRLRIRSTDLLYFFTFSLFGVTRSITFGPDQLAACQNCGLGDAESRGKFFNSDAFNALPHPDDRSLAAAAFLAHAFHAMTGISLWHVAAGGLLQPRYRDKPEKNTQESNLCLICFRHCCPDHGSYEDPGEESDAKPLVNDSEQDSNIRKFVSLPDVQRRDDKKTHQCGAFCVQPSLSLRQILGRQSNGTIDGDARLPKAKVRSVLADDQLCSESCFWDVGNRRDIHASEVKFQPFLSASMKIMVEKLIPFYLSNPRGPCLISRVIKDVDCLMVFNHMIFAIFDPPHPDDTSGAMSDSSTGQRGSFQAGKKRRVIPVIDTTRSADLAILDSSNKYKDEIRIGRCRNNRIQLGLPAPTTKAPSQVQGYGLYSRAEIRMGDFIGEYTGDIISRSEGNRRGTIYHLVNQEYLFNLNQNQEIDASKNGNKMRFMNNSQREENINVEAKSLFCGGVVRIGLFAKRDITAGVELLWKYGYSAELVKYFWEPGEKPATARALIPYSNERLARNTGRNKLAGESSRTGRAASSQSPAVNRGMKRKRGLFESPGQVQDKTFEDTSEEEAVEDLVADLPKPPEIDDSEDSDYHEPNGHVSEDAEVDDDDLDEDSDLEHPQDSRGRTSGASGTPKKGRRNLPNGASSSSRSVGGSTSQQRKQTVAKGMKKNSREASDYRRRQIKPGDKRIGGKAQQRAWETRKQNSLGGQVMSSPG</sequence>
<proteinExistence type="predicted"/>
<dbReference type="Pfam" id="PF00856">
    <property type="entry name" value="SET"/>
    <property type="match status" value="1"/>
</dbReference>
<evidence type="ECO:0000259" key="7">
    <source>
        <dbReference type="PROSITE" id="PS50280"/>
    </source>
</evidence>
<feature type="region of interest" description="Disordered" evidence="5">
    <location>
        <begin position="367"/>
        <end position="405"/>
    </location>
</feature>
<feature type="compositionally biased region" description="Polar residues" evidence="5">
    <location>
        <begin position="381"/>
        <end position="390"/>
    </location>
</feature>
<dbReference type="InterPro" id="IPR036864">
    <property type="entry name" value="Zn2-C6_fun-type_DNA-bd_sf"/>
</dbReference>
<feature type="compositionally biased region" description="Low complexity" evidence="5">
    <location>
        <begin position="11"/>
        <end position="24"/>
    </location>
</feature>
<evidence type="ECO:0000256" key="5">
    <source>
        <dbReference type="SAM" id="MobiDB-lite"/>
    </source>
</evidence>
<keyword evidence="2" id="KW-0238">DNA-binding</keyword>
<feature type="compositionally biased region" description="Basic and acidic residues" evidence="5">
    <location>
        <begin position="1228"/>
        <end position="1239"/>
    </location>
</feature>
<feature type="compositionally biased region" description="Polar residues" evidence="5">
    <location>
        <begin position="1341"/>
        <end position="1353"/>
    </location>
</feature>
<dbReference type="GO" id="GO:0031507">
    <property type="term" value="P:heterochromatin formation"/>
    <property type="evidence" value="ECO:0007669"/>
    <property type="project" value="TreeGrafter"/>
</dbReference>
<keyword evidence="4" id="KW-0539">Nucleus</keyword>
<accession>A0AA38X1X2</accession>
<name>A0AA38X1X2_9EURO</name>
<feature type="compositionally biased region" description="Low complexity" evidence="5">
    <location>
        <begin position="252"/>
        <end position="272"/>
    </location>
</feature>
<feature type="domain" description="Zn(2)-C6 fungal-type" evidence="6">
    <location>
        <begin position="313"/>
        <end position="343"/>
    </location>
</feature>
<dbReference type="Gene3D" id="2.170.270.10">
    <property type="entry name" value="SET domain"/>
    <property type="match status" value="1"/>
</dbReference>
<gene>
    <name evidence="8" type="ORF">H2200_010567</name>
</gene>
<comment type="caution">
    <text evidence="8">The sequence shown here is derived from an EMBL/GenBank/DDBJ whole genome shotgun (WGS) entry which is preliminary data.</text>
</comment>
<feature type="compositionally biased region" description="Basic and acidic residues" evidence="5">
    <location>
        <begin position="61"/>
        <end position="73"/>
    </location>
</feature>
<dbReference type="GO" id="GO:0005634">
    <property type="term" value="C:nucleus"/>
    <property type="evidence" value="ECO:0007669"/>
    <property type="project" value="TreeGrafter"/>
</dbReference>
<feature type="compositionally biased region" description="Low complexity" evidence="5">
    <location>
        <begin position="1281"/>
        <end position="1294"/>
    </location>
</feature>
<evidence type="ECO:0000313" key="8">
    <source>
        <dbReference type="EMBL" id="KAJ9605177.1"/>
    </source>
</evidence>
<feature type="region of interest" description="Disordered" evidence="5">
    <location>
        <begin position="1154"/>
        <end position="1353"/>
    </location>
</feature>
<feature type="compositionally biased region" description="Basic and acidic residues" evidence="5">
    <location>
        <begin position="1308"/>
        <end position="1327"/>
    </location>
</feature>
<feature type="region of interest" description="Disordered" evidence="5">
    <location>
        <begin position="502"/>
        <end position="530"/>
    </location>
</feature>
<feature type="domain" description="SET" evidence="7">
    <location>
        <begin position="1003"/>
        <end position="1121"/>
    </location>
</feature>
<dbReference type="SMART" id="SM00066">
    <property type="entry name" value="GAL4"/>
    <property type="match status" value="1"/>
</dbReference>
<feature type="compositionally biased region" description="Basic and acidic residues" evidence="5">
    <location>
        <begin position="217"/>
        <end position="227"/>
    </location>
</feature>
<dbReference type="CDD" id="cd00067">
    <property type="entry name" value="GAL4"/>
    <property type="match status" value="1"/>
</dbReference>
<feature type="compositionally biased region" description="Polar residues" evidence="5">
    <location>
        <begin position="941"/>
        <end position="953"/>
    </location>
</feature>
<evidence type="ECO:0000259" key="6">
    <source>
        <dbReference type="PROSITE" id="PS50048"/>
    </source>
</evidence>
<dbReference type="SUPFAM" id="SSF57701">
    <property type="entry name" value="Zn2/Cys6 DNA-binding domain"/>
    <property type="match status" value="1"/>
</dbReference>
<dbReference type="PANTHER" id="PTHR45747:SF4">
    <property type="entry name" value="HISTONE-LYSINE N-METHYLTRANSFERASE E(Z)"/>
    <property type="match status" value="1"/>
</dbReference>
<dbReference type="PROSITE" id="PS50280">
    <property type="entry name" value="SET"/>
    <property type="match status" value="1"/>
</dbReference>
<dbReference type="PANTHER" id="PTHR45747">
    <property type="entry name" value="HISTONE-LYSINE N-METHYLTRANSFERASE E(Z)"/>
    <property type="match status" value="1"/>
</dbReference>
<evidence type="ECO:0008006" key="10">
    <source>
        <dbReference type="Google" id="ProtNLM"/>
    </source>
</evidence>
<feature type="compositionally biased region" description="Acidic residues" evidence="5">
    <location>
        <begin position="1202"/>
        <end position="1213"/>
    </location>
</feature>
<feature type="region of interest" description="Disordered" evidence="5">
    <location>
        <begin position="938"/>
        <end position="958"/>
    </location>
</feature>
<feature type="compositionally biased region" description="Polar residues" evidence="5">
    <location>
        <begin position="110"/>
        <end position="119"/>
    </location>
</feature>
<dbReference type="Pfam" id="PF00172">
    <property type="entry name" value="Zn_clus"/>
    <property type="match status" value="1"/>
</dbReference>
<keyword evidence="1" id="KW-0805">Transcription regulation</keyword>
<evidence type="ECO:0000256" key="4">
    <source>
        <dbReference type="ARBA" id="ARBA00023242"/>
    </source>
</evidence>
<dbReference type="GO" id="GO:0008270">
    <property type="term" value="F:zinc ion binding"/>
    <property type="evidence" value="ECO:0007669"/>
    <property type="project" value="InterPro"/>
</dbReference>
<dbReference type="Proteomes" id="UP001172673">
    <property type="component" value="Unassembled WGS sequence"/>
</dbReference>
<evidence type="ECO:0000313" key="9">
    <source>
        <dbReference type="Proteomes" id="UP001172673"/>
    </source>
</evidence>
<reference evidence="8" key="1">
    <citation type="submission" date="2022-10" db="EMBL/GenBank/DDBJ databases">
        <title>Culturing micro-colonial fungi from biological soil crusts in the Mojave desert and describing Neophaeococcomyces mojavensis, and introducing the new genera and species Taxawa tesnikishii.</title>
        <authorList>
            <person name="Kurbessoian T."/>
            <person name="Stajich J.E."/>
        </authorList>
    </citation>
    <scope>NUCLEOTIDE SEQUENCE</scope>
    <source>
        <strain evidence="8">TK_41</strain>
    </source>
</reference>
<keyword evidence="3" id="KW-0804">Transcription</keyword>
<feature type="compositionally biased region" description="Polar residues" evidence="5">
    <location>
        <begin position="1164"/>
        <end position="1177"/>
    </location>
</feature>
<feature type="compositionally biased region" description="Acidic residues" evidence="5">
    <location>
        <begin position="1240"/>
        <end position="1253"/>
    </location>
</feature>
<dbReference type="GO" id="GO:0003677">
    <property type="term" value="F:DNA binding"/>
    <property type="evidence" value="ECO:0007669"/>
    <property type="project" value="UniProtKB-KW"/>
</dbReference>
<dbReference type="InterPro" id="IPR045318">
    <property type="entry name" value="EZH1/2-like"/>
</dbReference>
<dbReference type="GO" id="GO:0046976">
    <property type="term" value="F:histone H3K27 methyltransferase activity"/>
    <property type="evidence" value="ECO:0007669"/>
    <property type="project" value="TreeGrafter"/>
</dbReference>